<accession>A0Y8B9</accession>
<gene>
    <name evidence="1" type="ORF">GP2143_13996</name>
</gene>
<organism evidence="1 2">
    <name type="scientific">marine gamma proteobacterium HTCC2143</name>
    <dbReference type="NCBI Taxonomy" id="247633"/>
    <lineage>
        <taxon>Bacteria</taxon>
        <taxon>Pseudomonadati</taxon>
        <taxon>Pseudomonadota</taxon>
        <taxon>Gammaproteobacteria</taxon>
        <taxon>Cellvibrionales</taxon>
        <taxon>Spongiibacteraceae</taxon>
        <taxon>BD1-7 clade</taxon>
    </lineage>
</organism>
<keyword evidence="2" id="KW-1185">Reference proteome</keyword>
<dbReference type="GO" id="GO:0016620">
    <property type="term" value="F:oxidoreductase activity, acting on the aldehyde or oxo group of donors, NAD or NADP as acceptor"/>
    <property type="evidence" value="ECO:0007669"/>
    <property type="project" value="InterPro"/>
</dbReference>
<reference evidence="1 2" key="1">
    <citation type="journal article" date="2010" name="J. Bacteriol.">
        <title>Genome sequence of the oligotrophic marine Gammaproteobacterium HTCC2143, isolated from the Oregon Coast.</title>
        <authorList>
            <person name="Oh H.M."/>
            <person name="Kang I."/>
            <person name="Ferriera S."/>
            <person name="Giovannoni S.J."/>
            <person name="Cho J.C."/>
        </authorList>
    </citation>
    <scope>NUCLEOTIDE SEQUENCE [LARGE SCALE GENOMIC DNA]</scope>
    <source>
        <strain evidence="1 2">HTCC2143</strain>
    </source>
</reference>
<proteinExistence type="predicted"/>
<evidence type="ECO:0000313" key="2">
    <source>
        <dbReference type="Proteomes" id="UP000004931"/>
    </source>
</evidence>
<dbReference type="InterPro" id="IPR016161">
    <property type="entry name" value="Ald_DH/histidinol_DH"/>
</dbReference>
<evidence type="ECO:0000313" key="1">
    <source>
        <dbReference type="EMBL" id="EAW32373.1"/>
    </source>
</evidence>
<comment type="caution">
    <text evidence="1">The sequence shown here is derived from an EMBL/GenBank/DDBJ whole genome shotgun (WGS) entry which is preliminary data.</text>
</comment>
<dbReference type="EMBL" id="AAVT01000001">
    <property type="protein sequence ID" value="EAW32373.1"/>
    <property type="molecule type" value="Genomic_DNA"/>
</dbReference>
<name>A0Y8B9_9GAMM</name>
<dbReference type="Gene3D" id="3.40.309.10">
    <property type="entry name" value="Aldehyde Dehydrogenase, Chain A, domain 2"/>
    <property type="match status" value="1"/>
</dbReference>
<sequence>MPEEILGPILPVMTYADITEVPDKIEPRDNSLAMCRFGKDKSKQPYLLSDVQSDRIVSMILGFIMRKRVCPFLYPLNNSVFF</sequence>
<dbReference type="SUPFAM" id="SSF53720">
    <property type="entry name" value="ALDH-like"/>
    <property type="match status" value="1"/>
</dbReference>
<dbReference type="AlphaFoldDB" id="A0Y8B9"/>
<dbReference type="Proteomes" id="UP000004931">
    <property type="component" value="Unassembled WGS sequence"/>
</dbReference>
<dbReference type="InterPro" id="IPR016163">
    <property type="entry name" value="Ald_DH_C"/>
</dbReference>
<protein>
    <submittedName>
        <fullName evidence="1">Uncharacterized protein</fullName>
    </submittedName>
</protein>